<protein>
    <submittedName>
        <fullName evidence="3">DnaA/Hda family protein</fullName>
    </submittedName>
</protein>
<dbReference type="PANTHER" id="PTHR30050">
    <property type="entry name" value="CHROMOSOMAL REPLICATION INITIATOR PROTEIN DNAA"/>
    <property type="match status" value="1"/>
</dbReference>
<keyword evidence="4" id="KW-1185">Reference proteome</keyword>
<accession>A0AA41X130</accession>
<dbReference type="InterPro" id="IPR013317">
    <property type="entry name" value="DnaA_dom"/>
</dbReference>
<dbReference type="Gene3D" id="3.40.50.300">
    <property type="entry name" value="P-loop containing nucleotide triphosphate hydrolases"/>
    <property type="match status" value="1"/>
</dbReference>
<dbReference type="GO" id="GO:0006270">
    <property type="term" value="P:DNA replication initiation"/>
    <property type="evidence" value="ECO:0007669"/>
    <property type="project" value="TreeGrafter"/>
</dbReference>
<proteinExistence type="inferred from homology"/>
<reference evidence="3" key="1">
    <citation type="submission" date="2022-07" db="EMBL/GenBank/DDBJ databases">
        <title>Characterization of the Novel Bacterium Alteromonas immobilis LMIT006 and Alteromonas gregis LMIT007.</title>
        <authorList>
            <person name="Lin X."/>
        </authorList>
    </citation>
    <scope>NUCLEOTIDE SEQUENCE</scope>
    <source>
        <strain evidence="3">LMIT007</strain>
    </source>
</reference>
<dbReference type="SMART" id="SM00382">
    <property type="entry name" value="AAA"/>
    <property type="match status" value="1"/>
</dbReference>
<evidence type="ECO:0000259" key="2">
    <source>
        <dbReference type="SMART" id="SM00382"/>
    </source>
</evidence>
<organism evidence="3 4">
    <name type="scientific">Opacimonas viscosa</name>
    <dbReference type="NCBI Taxonomy" id="2961944"/>
    <lineage>
        <taxon>Bacteria</taxon>
        <taxon>Pseudomonadati</taxon>
        <taxon>Pseudomonadota</taxon>
        <taxon>Gammaproteobacteria</taxon>
        <taxon>Alteromonadales</taxon>
        <taxon>Alteromonadaceae</taxon>
        <taxon>Opacimonas</taxon>
    </lineage>
</organism>
<feature type="domain" description="AAA+ ATPase" evidence="2">
    <location>
        <begin position="37"/>
        <end position="161"/>
    </location>
</feature>
<dbReference type="GO" id="GO:0032297">
    <property type="term" value="P:negative regulation of DNA-templated DNA replication initiation"/>
    <property type="evidence" value="ECO:0007669"/>
    <property type="project" value="TreeGrafter"/>
</dbReference>
<dbReference type="SUPFAM" id="SSF52540">
    <property type="entry name" value="P-loop containing nucleoside triphosphate hydrolases"/>
    <property type="match status" value="1"/>
</dbReference>
<evidence type="ECO:0000256" key="1">
    <source>
        <dbReference type="RuleBase" id="RU004227"/>
    </source>
</evidence>
<evidence type="ECO:0000313" key="3">
    <source>
        <dbReference type="EMBL" id="MCP3427551.1"/>
    </source>
</evidence>
<dbReference type="InterPro" id="IPR020591">
    <property type="entry name" value="Chromosome_initiator_DnaA-like"/>
</dbReference>
<keyword evidence="1" id="KW-0235">DNA replication</keyword>
<dbReference type="AlphaFoldDB" id="A0AA41X130"/>
<comment type="similarity">
    <text evidence="1">Belongs to the DnaA family.</text>
</comment>
<dbReference type="Pfam" id="PF00308">
    <property type="entry name" value="Bac_DnaA"/>
    <property type="match status" value="1"/>
</dbReference>
<dbReference type="EMBL" id="JANATA010000001">
    <property type="protein sequence ID" value="MCP3427551.1"/>
    <property type="molecule type" value="Genomic_DNA"/>
</dbReference>
<dbReference type="Proteomes" id="UP001165413">
    <property type="component" value="Unassembled WGS sequence"/>
</dbReference>
<dbReference type="InterPro" id="IPR003593">
    <property type="entry name" value="AAA+_ATPase"/>
</dbReference>
<comment type="caution">
    <text evidence="3">The sequence shown here is derived from an EMBL/GenBank/DDBJ whole genome shotgun (WGS) entry which is preliminary data.</text>
</comment>
<dbReference type="CDD" id="cd00009">
    <property type="entry name" value="AAA"/>
    <property type="match status" value="1"/>
</dbReference>
<dbReference type="PRINTS" id="PR00051">
    <property type="entry name" value="DNAA"/>
</dbReference>
<dbReference type="RefSeq" id="WP_254098001.1">
    <property type="nucleotide sequence ID" value="NZ_JANATA010000001.1"/>
</dbReference>
<gene>
    <name evidence="3" type="ORF">NLF92_01155</name>
</gene>
<dbReference type="Gene3D" id="1.10.8.60">
    <property type="match status" value="1"/>
</dbReference>
<dbReference type="PANTHER" id="PTHR30050:SF5">
    <property type="entry name" value="DNAA REGULATORY INACTIVATOR HDA"/>
    <property type="match status" value="1"/>
</dbReference>
<sequence>MQLPLSINVSPKQDFASFVVDPDIPLCHSLQNIHTKKASIVFVYGPTGSGKSHLLNAVCLAQPNEHPFMFLDAASLAPFFQATNDAREVLNGLELNHLICIDNVDSLLPNPQWQFALFDLINRVLEHGHSIIITSQKKYDDAEFTLPDLRSRLVWGETYYLAQLDDTQIYTALSRYIESKQVKFQDQSLRYLLNHFPRDISILKSYIDEIDLHALSQKKAITIPLIKDWFAASDAS</sequence>
<dbReference type="InterPro" id="IPR027417">
    <property type="entry name" value="P-loop_NTPase"/>
</dbReference>
<evidence type="ECO:0000313" key="4">
    <source>
        <dbReference type="Proteomes" id="UP001165413"/>
    </source>
</evidence>
<name>A0AA41X130_9ALTE</name>
<dbReference type="InterPro" id="IPR055199">
    <property type="entry name" value="Hda_lid"/>
</dbReference>
<dbReference type="Pfam" id="PF22688">
    <property type="entry name" value="Hda_lid"/>
    <property type="match status" value="1"/>
</dbReference>